<keyword evidence="2" id="KW-0732">Signal</keyword>
<organism evidence="3 4">
    <name type="scientific">Actinopolyspora saharensis</name>
    <dbReference type="NCBI Taxonomy" id="995062"/>
    <lineage>
        <taxon>Bacteria</taxon>
        <taxon>Bacillati</taxon>
        <taxon>Actinomycetota</taxon>
        <taxon>Actinomycetes</taxon>
        <taxon>Actinopolysporales</taxon>
        <taxon>Actinopolysporaceae</taxon>
        <taxon>Actinopolyspora</taxon>
    </lineage>
</organism>
<proteinExistence type="predicted"/>
<evidence type="ECO:0000256" key="2">
    <source>
        <dbReference type="SAM" id="SignalP"/>
    </source>
</evidence>
<protein>
    <recommendedName>
        <fullName evidence="5">Lipoprotein</fullName>
    </recommendedName>
</protein>
<name>A0A1H1E6Z2_9ACTN</name>
<accession>A0A1H1E6Z2</accession>
<dbReference type="STRING" id="995062.SAMN04489718_2402"/>
<dbReference type="SUPFAM" id="SSF89392">
    <property type="entry name" value="Prokaryotic lipoproteins and lipoprotein localization factors"/>
    <property type="match status" value="1"/>
</dbReference>
<feature type="chain" id="PRO_5039649263" description="Lipoprotein" evidence="2">
    <location>
        <begin position="23"/>
        <end position="269"/>
    </location>
</feature>
<dbReference type="Gene3D" id="2.50.20.20">
    <property type="match status" value="1"/>
</dbReference>
<dbReference type="AlphaFoldDB" id="A0A1H1E6Z2"/>
<keyword evidence="4" id="KW-1185">Reference proteome</keyword>
<feature type="region of interest" description="Disordered" evidence="1">
    <location>
        <begin position="21"/>
        <end position="45"/>
    </location>
</feature>
<dbReference type="Proteomes" id="UP000199301">
    <property type="component" value="Unassembled WGS sequence"/>
</dbReference>
<dbReference type="PROSITE" id="PS51257">
    <property type="entry name" value="PROKAR_LIPOPROTEIN"/>
    <property type="match status" value="1"/>
</dbReference>
<evidence type="ECO:0000256" key="1">
    <source>
        <dbReference type="SAM" id="MobiDB-lite"/>
    </source>
</evidence>
<dbReference type="InterPro" id="IPR029046">
    <property type="entry name" value="LolA/LolB/LppX"/>
</dbReference>
<gene>
    <name evidence="3" type="ORF">SAMN04489718_2402</name>
</gene>
<sequence>MRRTMMTTLSALALATTLGACGSSPEQSAQSDNNDDQQSSSDAALQDVSALVSQASTTMDSKKTVTMKVSIEGGAMQGSPAAGLQNQTCRADLNNAKMACEGAGESVFTEDAVYMKMPGQGQSGKPWMKQDLNSSQISDSMGQLGKTMQFSNIESILPAGSEITDQQQVQLNGQQATRYDVTTDLQKAAAEAEGVQKKSSEMLINAGVTETEKTVWVDSNNLLMKVENVTPAMKIAGQQVPETTQTVTYSDWGEPVDITVPPASKVSEF</sequence>
<evidence type="ECO:0008006" key="5">
    <source>
        <dbReference type="Google" id="ProtNLM"/>
    </source>
</evidence>
<evidence type="ECO:0000313" key="3">
    <source>
        <dbReference type="EMBL" id="SDQ84443.1"/>
    </source>
</evidence>
<evidence type="ECO:0000313" key="4">
    <source>
        <dbReference type="Proteomes" id="UP000199301"/>
    </source>
</evidence>
<feature type="compositionally biased region" description="Low complexity" evidence="1">
    <location>
        <begin position="27"/>
        <end position="45"/>
    </location>
</feature>
<reference evidence="4" key="1">
    <citation type="submission" date="2016-10" db="EMBL/GenBank/DDBJ databases">
        <authorList>
            <person name="Varghese N."/>
            <person name="Submissions S."/>
        </authorList>
    </citation>
    <scope>NUCLEOTIDE SEQUENCE [LARGE SCALE GENOMIC DNA]</scope>
    <source>
        <strain evidence="4">DSM 45459</strain>
    </source>
</reference>
<feature type="signal peptide" evidence="2">
    <location>
        <begin position="1"/>
        <end position="22"/>
    </location>
</feature>
<dbReference type="EMBL" id="FNKO01000002">
    <property type="protein sequence ID" value="SDQ84443.1"/>
    <property type="molecule type" value="Genomic_DNA"/>
</dbReference>